<keyword evidence="9 10" id="KW-0539">Nucleus</keyword>
<dbReference type="PROSITE" id="PS50234">
    <property type="entry name" value="VWFA"/>
    <property type="match status" value="1"/>
</dbReference>
<dbReference type="SUPFAM" id="SSF52540">
    <property type="entry name" value="P-loop containing nucleoside triphosphate hydrolases"/>
    <property type="match status" value="6"/>
</dbReference>
<feature type="compositionally biased region" description="Acidic residues" evidence="11">
    <location>
        <begin position="4230"/>
        <end position="4250"/>
    </location>
</feature>
<dbReference type="SUPFAM" id="SSF53300">
    <property type="entry name" value="vWA-like"/>
    <property type="match status" value="1"/>
</dbReference>
<feature type="compositionally biased region" description="Basic and acidic residues" evidence="11">
    <location>
        <begin position="4251"/>
        <end position="4267"/>
    </location>
</feature>
<dbReference type="EMBL" id="JAUBYV010000009">
    <property type="protein sequence ID" value="KAK2624565.1"/>
    <property type="molecule type" value="Genomic_DNA"/>
</dbReference>
<dbReference type="SMART" id="SM00382">
    <property type="entry name" value="AAA"/>
    <property type="match status" value="6"/>
</dbReference>
<dbReference type="InterPro" id="IPR040848">
    <property type="entry name" value="AAA_lid_7"/>
</dbReference>
<feature type="compositionally biased region" description="Basic and acidic residues" evidence="11">
    <location>
        <begin position="4464"/>
        <end position="4473"/>
    </location>
</feature>
<comment type="similarity">
    <text evidence="3 10">Belongs to the midasin family.</text>
</comment>
<dbReference type="GO" id="GO:0005730">
    <property type="term" value="C:nucleolus"/>
    <property type="evidence" value="ECO:0007669"/>
    <property type="project" value="UniProtKB-SubCell"/>
</dbReference>
<evidence type="ECO:0000256" key="4">
    <source>
        <dbReference type="ARBA" id="ARBA00017143"/>
    </source>
</evidence>
<evidence type="ECO:0000256" key="7">
    <source>
        <dbReference type="ARBA" id="ARBA00022840"/>
    </source>
</evidence>
<dbReference type="InterPro" id="IPR027417">
    <property type="entry name" value="P-loop_NTPase"/>
</dbReference>
<feature type="compositionally biased region" description="Acidic residues" evidence="11">
    <location>
        <begin position="4143"/>
        <end position="4178"/>
    </location>
</feature>
<dbReference type="Proteomes" id="UP001285354">
    <property type="component" value="Unassembled WGS sequence"/>
</dbReference>
<feature type="region of interest" description="Disordered" evidence="11">
    <location>
        <begin position="4143"/>
        <end position="4557"/>
    </location>
</feature>
<evidence type="ECO:0000313" key="13">
    <source>
        <dbReference type="EMBL" id="KAK2624565.1"/>
    </source>
</evidence>
<dbReference type="GO" id="GO:0016887">
    <property type="term" value="F:ATP hydrolysis activity"/>
    <property type="evidence" value="ECO:0007669"/>
    <property type="project" value="InterPro"/>
</dbReference>
<feature type="compositionally biased region" description="Basic and acidic residues" evidence="11">
    <location>
        <begin position="4364"/>
        <end position="4383"/>
    </location>
</feature>
<evidence type="ECO:0000256" key="5">
    <source>
        <dbReference type="ARBA" id="ARBA00022553"/>
    </source>
</evidence>
<dbReference type="PANTHER" id="PTHR48103:SF2">
    <property type="entry name" value="MIDASIN"/>
    <property type="match status" value="1"/>
</dbReference>
<feature type="compositionally biased region" description="Acidic residues" evidence="11">
    <location>
        <begin position="4328"/>
        <end position="4363"/>
    </location>
</feature>
<evidence type="ECO:0000256" key="2">
    <source>
        <dbReference type="ARBA" id="ARBA00004642"/>
    </source>
</evidence>
<keyword evidence="5" id="KW-0597">Phosphoprotein</keyword>
<name>A0AAD9SVR2_9HELO</name>
<feature type="compositionally biased region" description="Acidic residues" evidence="11">
    <location>
        <begin position="4299"/>
        <end position="4318"/>
    </location>
</feature>
<feature type="domain" description="VWFA" evidence="12">
    <location>
        <begin position="4720"/>
        <end position="4918"/>
    </location>
</feature>
<dbReference type="Pfam" id="PF17867">
    <property type="entry name" value="AAA_lid_7"/>
    <property type="match status" value="3"/>
</dbReference>
<dbReference type="InterPro" id="IPR002035">
    <property type="entry name" value="VWF_A"/>
</dbReference>
<dbReference type="InterPro" id="IPR048617">
    <property type="entry name" value="MDN1_AAA_lid_4"/>
</dbReference>
<keyword evidence="7 10" id="KW-0067">ATP-binding</keyword>
<feature type="region of interest" description="Disordered" evidence="11">
    <location>
        <begin position="4077"/>
        <end position="4113"/>
    </location>
</feature>
<feature type="compositionally biased region" description="Basic and acidic residues" evidence="11">
    <location>
        <begin position="4201"/>
        <end position="4223"/>
    </location>
</feature>
<dbReference type="InterPro" id="IPR003593">
    <property type="entry name" value="AAA+_ATPase"/>
</dbReference>
<dbReference type="FunFam" id="3.40.50.300:FF:000712">
    <property type="entry name" value="Midasin"/>
    <property type="match status" value="1"/>
</dbReference>
<feature type="compositionally biased region" description="Basic and acidic residues" evidence="11">
    <location>
        <begin position="4480"/>
        <end position="4510"/>
    </location>
</feature>
<evidence type="ECO:0000256" key="3">
    <source>
        <dbReference type="ARBA" id="ARBA00007188"/>
    </source>
</evidence>
<accession>A0AAD9SVR2</accession>
<feature type="compositionally biased region" description="Acidic residues" evidence="11">
    <location>
        <begin position="4190"/>
        <end position="4200"/>
    </location>
</feature>
<dbReference type="FunFam" id="3.40.50.300:FF:000142">
    <property type="entry name" value="Midasin"/>
    <property type="match status" value="1"/>
</dbReference>
<evidence type="ECO:0000313" key="14">
    <source>
        <dbReference type="Proteomes" id="UP001285354"/>
    </source>
</evidence>
<proteinExistence type="inferred from homology"/>
<comment type="subcellular location">
    <subcellularLocation>
        <location evidence="1">Nucleus</location>
        <location evidence="1">Nucleolus</location>
    </subcellularLocation>
    <subcellularLocation>
        <location evidence="2">Nucleus</location>
        <location evidence="2">Nucleoplasm</location>
    </subcellularLocation>
</comment>
<evidence type="ECO:0000256" key="1">
    <source>
        <dbReference type="ARBA" id="ARBA00004604"/>
    </source>
</evidence>
<feature type="compositionally biased region" description="Basic and acidic residues" evidence="11">
    <location>
        <begin position="4078"/>
        <end position="4091"/>
    </location>
</feature>
<dbReference type="InterPro" id="IPR012099">
    <property type="entry name" value="Midasin"/>
</dbReference>
<comment type="caution">
    <text evidence="13">The sequence shown here is derived from an EMBL/GenBank/DDBJ whole genome shotgun (WGS) entry which is preliminary data.</text>
</comment>
<dbReference type="InterPro" id="IPR036465">
    <property type="entry name" value="vWFA_dom_sf"/>
</dbReference>
<sequence length="4930" mass="549478">MSIGEGNDTPVDGLKKGEKLVDFPEEILEIIRLQKTPRFLDALADAALKPDLTLRLFSRYEDIFADTTARWVVGGRGRKQDARVIGAFARVLPLAPHLSTFLEKYLETTTTHPEKEKQTPRIDCIWEENNRLEFRDLQRILLATLRLLHFNSQTFSGTIASSSIQAYLKHADIGVRYLAAKIFCQLCSASEAKLEAMIEEHVGNSEPVMGDFDGILVDYGFLGLFEEKRLKDAIESLHHSEPSSKNLEGLSELVVKYTNTLVPRPNGPPARPTTLVYTTTTSKNMESFAKSLLSSSPVLIYGLAGSGKTSLVNDFARELGVDSNMVTLHLNEQTDAKMLIGMYASGSTPGSFIWRAGVLNTAVREGRWVFIEDLDRAPNEVISVILPLIERGELLIPNRGETVKAGRGFKLLASIRTSLSVTGHENPPALHMLGARLWQRVPLQMPSQKEFAEIIDGTHPILHKFLPGVMSVYERLYTLSQKPSFVSRSRTILGRPISPRDLLKWCRRLDCILAAAGSITGEEPITDAVKYEMFLEATDCFAGSLQSDETRKTIISAIAEEMHIEPQRVEHFLTSHIPRYEDGDKELTIGRVRLQKRLANRVTKSKKSRPFANTTHAKRLLEQVAVAVKMKEPVLLVGETGIGKTTVVQQLADSLGCKLTAVNLSQQSEVGDLLGGFKPVNIRNLAIPLKEEFDDLFGATGISATKNQKYIESLGKCVAKSQWKKASKLWREAPKMFDKIVSELIKKEIPNGRPSEQPTKRRKMESRLQSLLQLKPRWERFAQRLAQFDVQLTGGSRGFAFTFVEGNIVRAARNGDWVLLDEINLASPDTLESIADLLHSGSGGSPSILLSETGEIERVRAHPNFRIFGAMNPATDVGKRDLPMGLRSRFTEIYVESPDQNLDDLLGVIQAYLKGNSSNDEKAAHDVARLYLNTKRLADDKRLVDGANQVPHFSLRTLTRVLSYVVEIAPSYGLRRALYEGFAMGFLTLLDRESEKLLMPLIDHHLLSSHANPRALLAQTPRRLDDGKLYKAFMNKKRDRQYWMLQGSETPQEQTHYIMTPSVERNMLNLVRATSTRRFPVLVQGPTSSGKTSMIEYLAKYSGNKFVRINNHEHTDLQEYLGTYVSGSDGQLRFQEGLLVQALRQGYWIVLDELNLAPTDVLEALNRLLDDNRELLIPETQETVRPHENFMLFATQNPPGLYGGRKTLSRAFRNRFLELHFDDIPQDELQQILEYRSQKVAPSDCKRIVDVYKELSTLRQSSRLFEQKDSFATLRDLFRWALRDADNREQLAANGYMLLAERVRNPAERAALKDIIEKVMKVRVDPAVLYSGALSPEIKAYDETPNAQGVVWTQAMRRLYMLVAHAIRNNEPVLLVGETGCGKTTVCQMLAEAFGKELHIVNAHQNTETGDLIGAQRPVRNRAPVTEHDEAVALMASYRSLPSSIVSGVPEDLRRRIELNQRKAKALFEWSDGPLVEALKDGQFFLLDEISLADDSVLERLNSVLETQRTILLAEKGVENSFVEAADGFQFFATMNPGGDYGKRELSPALRNRFTEIWVPSLSEHEDVSQIVEAKLDEKFKHLSKAMVYFAEWFGEHYRSSSSTSISVRDVLAWVKFMNGSSSNDPYFAVLHGAAMVYIDTLGANPAALLAINPDNILEERKKCLRKLSTLLTHDMSSMYFRTIELTHGSDSLIIGDFSISKQSGSDSDPGFVFDAPTTKLNAMRVIRALQVQKPILIEGSPGVGKTTLIAALARACNRPLTRINLSEQTDLMDLFGSDVPVEGAEAGHFAWRDAPFLQAMQNGEWVLLDEMNLASQSVLEGLNACLDHRGEVYISELDQKFKRHPNFSVFAAQNPHHQGGGRKGLPSSFVNRFTVVYADVFRDRDLQLICKHNFPNIKYETLNNVIAFVCELEHELVHRRQFGSQGGPWEFNLRDILRWLQLLGSNAPLIAAASPADFLNLIFKQRFRTPKDRQQVDSIFAQVFSENVPFRHFFHNTSPSAYQVGLAYMTRDPIMQRLSFPGVDPVNRLPEIESVMICIQQNLPCILVGPSGSGKTTIIEHIAAISGKSLVVFPLNAEIDIMDLVGGFEQADPQRLARNFLADLKEFLNTKILSLLPTEIPGEALEILEKLKLDTQCTPAYFATLATLLQSLFAKTSFPDFENLAKTCSSFASRPMAVENARFEWVDGVLVKALEQGSWLVLDNANLCSASVLDRLNSLLEPNGFLSINEHCGPTGEPKVVKPHSEFRIFLTMDARFGELSRAMRNRAVEIFVGPLHADVADYATVAPVKPDNTMIRLRNLVKTIDLAPADWGQARHLYSAALENLSWSDMPLLRRFFEACRNSGLVKFTVADFEANCQPYMNIYQDLSYQQLRKAIGGMLGELAKNTNLPVESFKDGQIIHPLQNSPLVSLLSRTSNSEEALWLGAVFDLFVDLNMAFQAYTSQETVLHTMKPSKMNRLQRSLVRARVPAVTKDSTLNISTFLYTTAKALGTYLQTHMGFNTGWKEQNHAFKPLLRYWWNTFNLAISPTFEESTFQAHLAIGSDLLTSLVTTLQPSDSPLLFFSTNLSADFSSGFKLTTGLSMELLWRQLRPTVIPNLGVLQVLSDLEALALRFDALRWKTAISVVESGHIMTSLVKAYRLILHGGVDGSNLIAALEVEMQNLEKAIGGSDDEVEHKETVVAPFFVSQFEALRQFRTLENSRPGSTAENIDAESVMLADHPTILEMQLSTSTPTSRLLQTIDYLLGPGDCLNLVNDMFSVEILGRLNNVSEVNLRSLKLLESELPILGQRVAKASTTLSRDLVVDFNNLLFNLIVSVVSAHGADVASNFASWCESVNSAIDPGLIDLSLSNATVISYEQNWVVPSVTAKHVQEVLTGHFSSSVLSIIASRSQPDHRLQFSSLAWVSFAVGCITLYVPDRAFDPDKRQRLERQRHAEYRQDIQDKLSALRQFERLFSGQESNLRCQMLETELAELGEPPEVLQEIYRPEKSEIDQLQGEFGNLIKIVLGSDIKDTLTAFFLRSDEASLQQIKLAQHNIAQIIRRLSERFHAYNDLKNPVISMLRCLQIGLSIATLVSSTPSVKNENCLALRKMTPFLGGSAIPVNEDIVASHPLEYLALVATTAATERLDSFGPTSRQALFKGIHGCYDQWKKRLESDRLEAESNSGLYVFRGSAEDEEEDDQEQFNELFPAYDDTNAADKPKGVASAQLVVRETAIGLSKLHAEIFLGSLSPKESVLSLIRQISKRIGSLHEGGVPFSERKVTRALLPGALLLLNDEIESLDASTTVPADYNFYTSPNLPETRQLVVLIQAIISRYLALKAVDEIGHMQPLADVLLSCHELLVFRHTEPLAKIITKVEKVHSYMHEWQFGGWASRANSALELYDKLTATIVSWRRLELNTWAKLFEMESHACDNDARSWFFIAYEVVVAVPLQISDRSEELQIYAQKLLKDLEAYFSTAIMGQFAQRLTLLRQLRQHLGLLAVDMPNLSVIHAALSNFISLYARYERPVEEQLKRGRVGLEKAMKDVLLLASWKDTNIVALRDSAKRSHHKLFKIVRKFRSLLGQPMESVLKGGLPDEPISPDPGTNQPTLMPAVDEEALSLSEISVPNWSKKSKRFVNVNKTVSTMSKAAQLPTSAIGSSSYLDSFLANIIDSTTELQKATPSSLTDDNKVEVKHLKSRKRKLFADTLKELRQMGIKYNLGTDALAQQDSLSVVLANVGAPGGLDVEGMEYYFHKAVEMAPRVRTVVRQHSEDLSIAEVSRSIGFLEGLLKVLLSQRNELAGAIKGTSTIEAKITMVQSLWAPGAYTVKVSQTSGSHEKILRWLPNILLVAMEIISIHAKHSQADSKDILDTLASWNDRFTQFARQWDERATLPPGIVTTQSMALEKDITDATQQLSIELTEINAQHPSLVFVTNQILPWTVITTSSLAETTDAKTLADLDEKLSTVCDTVLVAIEKHKKVISELPVSTEDPNWLVKNDQCLSSAVTSLRSEIISEQLDQSFDILRSINLGDDHTSKSASAIFAVALPILRQYSHILQESVTRYGYLHRATCKTSYILAKTFMQIATSGFCTPAEKSDVQDDQTEKLEGGTGLGEGEGAEDISKDIQDDENLDELAQEPNTEKGDIEEEQDAVDMADGEMEGELGEAEDKEEGDDQDKEDGDDMDEEAGDVDDLDPNAVDEKMWDGGGEENDKEQEGDEAKGEQKKDDKVAAEEDGKENTAQHQDGGEGDEGDADEEEEEVEGAEQGEEIKQDEAEKHDPHAQEGEALDLPENMELDGEGGSEKGSEDEKGGMSDLESEEEEDEDLKNNGEEDGSENAGAQEEQNMGDEMDIVDLDEEHAEEGEETEEAGEKVEEDAADLEPERQEGLLRDQDDEAHADAENAVSTDVQGVGEDQDENAPDDKPESASKTQREDGGSGGKSSEQQDAAAEEGEKGRQANGDAPQDSRDEAEDSASAQPFKKLGDALESWHRQQSKIRSPDEKKDQKQGKDEDIDVDQEKYEFQHLQDETAEADAQALGTASEDQAKALDESLAVDAESKELPEEFQPDELNQDDIKHDGIDIEEATTPKEQRELSDAYEGRAGAMIKQANAELDSALDTDAQMQDLEEEAVEDDDDAVSQVDRSLSSIHLDPSLSLTSAADARAQWTHYESLTRSLSISLTEQLRLILAPTLATKMRGDFRTGKRLNIKRIIPYIASQYKRDKIWMRRSVPSKRSYQIMLAVDDSKSMRESGSGALALETLVMVSKSLSMLEAGQISVVGFGSQVKVAHEFETPFSADAGPNLLAQFSFRQERTDVTGLVRESIALFRQARQKAAGAPADLWQIQLIISDGVCNSSEHDAIRRLLRTALEERIMIVFVMVDDVRTKGPGESVLDLREARFVDGKVEMGRYLEGFPFRYYLVVGDVRELPGVLAGVLRSWFGEVVDAR</sequence>
<evidence type="ECO:0000256" key="8">
    <source>
        <dbReference type="ARBA" id="ARBA00023186"/>
    </source>
</evidence>
<gene>
    <name evidence="13" type="ORF">QTJ16_005758</name>
</gene>
<dbReference type="CDD" id="cd00009">
    <property type="entry name" value="AAA"/>
    <property type="match status" value="2"/>
</dbReference>
<dbReference type="GO" id="GO:0030687">
    <property type="term" value="C:preribosome, large subunit precursor"/>
    <property type="evidence" value="ECO:0007669"/>
    <property type="project" value="TreeGrafter"/>
</dbReference>
<dbReference type="GO" id="GO:0005524">
    <property type="term" value="F:ATP binding"/>
    <property type="evidence" value="ECO:0007669"/>
    <property type="project" value="UniProtKB-KW"/>
</dbReference>
<comment type="function">
    <text evidence="10">Nuclear chaperone required for maturation and nuclear export of pre-60S ribosome subunits.</text>
</comment>
<dbReference type="Pfam" id="PF21108">
    <property type="entry name" value="MDN1_4th"/>
    <property type="match status" value="1"/>
</dbReference>
<dbReference type="GO" id="GO:0000027">
    <property type="term" value="P:ribosomal large subunit assembly"/>
    <property type="evidence" value="ECO:0007669"/>
    <property type="project" value="InterPro"/>
</dbReference>
<keyword evidence="8 10" id="KW-0143">Chaperone</keyword>
<feature type="compositionally biased region" description="Acidic residues" evidence="11">
    <location>
        <begin position="4269"/>
        <end position="4283"/>
    </location>
</feature>
<protein>
    <recommendedName>
        <fullName evidence="4 10">Midasin</fullName>
    </recommendedName>
</protein>
<dbReference type="Pfam" id="PF17865">
    <property type="entry name" value="AAA_lid_5"/>
    <property type="match status" value="1"/>
</dbReference>
<keyword evidence="14" id="KW-1185">Reference proteome</keyword>
<reference evidence="13" key="1">
    <citation type="submission" date="2023-06" db="EMBL/GenBank/DDBJ databases">
        <title>Draft genome of Marssonina rosae.</title>
        <authorList>
            <person name="Cheng Q."/>
        </authorList>
    </citation>
    <scope>NUCLEOTIDE SEQUENCE</scope>
    <source>
        <strain evidence="13">R4</strain>
    </source>
</reference>
<dbReference type="InterPro" id="IPR011704">
    <property type="entry name" value="ATPase_dyneun-rel_AAA"/>
</dbReference>
<dbReference type="GO" id="GO:0000055">
    <property type="term" value="P:ribosomal large subunit export from nucleus"/>
    <property type="evidence" value="ECO:0007669"/>
    <property type="project" value="TreeGrafter"/>
</dbReference>
<dbReference type="Gene3D" id="3.40.50.300">
    <property type="entry name" value="P-loop containing nucleotide triphosphate hydrolases"/>
    <property type="match status" value="6"/>
</dbReference>
<evidence type="ECO:0000256" key="9">
    <source>
        <dbReference type="ARBA" id="ARBA00023242"/>
    </source>
</evidence>
<dbReference type="FunFam" id="3.40.50.300:FF:000582">
    <property type="entry name" value="Midasin"/>
    <property type="match status" value="1"/>
</dbReference>
<dbReference type="PANTHER" id="PTHR48103">
    <property type="entry name" value="MIDASIN-RELATED"/>
    <property type="match status" value="1"/>
</dbReference>
<keyword evidence="6 10" id="KW-0547">Nucleotide-binding</keyword>
<evidence type="ECO:0000256" key="6">
    <source>
        <dbReference type="ARBA" id="ARBA00022741"/>
    </source>
</evidence>
<feature type="compositionally biased region" description="Basic and acidic residues" evidence="11">
    <location>
        <begin position="4284"/>
        <end position="4295"/>
    </location>
</feature>
<dbReference type="GO" id="GO:0005654">
    <property type="term" value="C:nucleoplasm"/>
    <property type="evidence" value="ECO:0007669"/>
    <property type="project" value="UniProtKB-SubCell"/>
</dbReference>
<evidence type="ECO:0000256" key="10">
    <source>
        <dbReference type="PIRNR" id="PIRNR010340"/>
    </source>
</evidence>
<dbReference type="InterPro" id="IPR041190">
    <property type="entry name" value="Midasin_AAA_lid_5"/>
</dbReference>
<feature type="compositionally biased region" description="Acidic residues" evidence="11">
    <location>
        <begin position="4546"/>
        <end position="4555"/>
    </location>
</feature>
<dbReference type="Pfam" id="PF07728">
    <property type="entry name" value="AAA_5"/>
    <property type="match status" value="8"/>
</dbReference>
<feature type="compositionally biased region" description="Basic and acidic residues" evidence="11">
    <location>
        <begin position="4403"/>
        <end position="4418"/>
    </location>
</feature>
<dbReference type="FunFam" id="3.40.50.300:FF:001368">
    <property type="entry name" value="Midasin"/>
    <property type="match status" value="1"/>
</dbReference>
<dbReference type="Gene3D" id="3.40.50.410">
    <property type="entry name" value="von Willebrand factor, type A domain"/>
    <property type="match status" value="1"/>
</dbReference>
<evidence type="ECO:0000259" key="12">
    <source>
        <dbReference type="PROSITE" id="PS50234"/>
    </source>
</evidence>
<dbReference type="PIRSF" id="PIRSF010340">
    <property type="entry name" value="Midasin"/>
    <property type="match status" value="1"/>
</dbReference>
<evidence type="ECO:0000256" key="11">
    <source>
        <dbReference type="SAM" id="MobiDB-lite"/>
    </source>
</evidence>
<organism evidence="13 14">
    <name type="scientific">Diplocarpon rosae</name>
    <dbReference type="NCBI Taxonomy" id="946125"/>
    <lineage>
        <taxon>Eukaryota</taxon>
        <taxon>Fungi</taxon>
        <taxon>Dikarya</taxon>
        <taxon>Ascomycota</taxon>
        <taxon>Pezizomycotina</taxon>
        <taxon>Leotiomycetes</taxon>
        <taxon>Helotiales</taxon>
        <taxon>Drepanopezizaceae</taxon>
        <taxon>Diplocarpon</taxon>
    </lineage>
</organism>